<dbReference type="Proteomes" id="UP000326903">
    <property type="component" value="Unassembled WGS sequence"/>
</dbReference>
<dbReference type="AlphaFoldDB" id="A0A5J5IF98"/>
<dbReference type="PANTHER" id="PTHR44520">
    <property type="entry name" value="RESPONSE REGULATOR RCP1-RELATED"/>
    <property type="match status" value="1"/>
</dbReference>
<dbReference type="GO" id="GO:0000160">
    <property type="term" value="P:phosphorelay signal transduction system"/>
    <property type="evidence" value="ECO:0007669"/>
    <property type="project" value="InterPro"/>
</dbReference>
<evidence type="ECO:0000259" key="2">
    <source>
        <dbReference type="PROSITE" id="PS50110"/>
    </source>
</evidence>
<dbReference type="SUPFAM" id="SSF52172">
    <property type="entry name" value="CheY-like"/>
    <property type="match status" value="1"/>
</dbReference>
<name>A0A5J5IF98_9BACT</name>
<accession>A0A5J5IF98</accession>
<keyword evidence="4" id="KW-1185">Reference proteome</keyword>
<feature type="modified residue" description="4-aspartylphosphate" evidence="1">
    <location>
        <position position="71"/>
    </location>
</feature>
<dbReference type="Gene3D" id="3.40.50.2300">
    <property type="match status" value="1"/>
</dbReference>
<evidence type="ECO:0000256" key="1">
    <source>
        <dbReference type="PROSITE-ProRule" id="PRU00169"/>
    </source>
</evidence>
<reference evidence="3 4" key="1">
    <citation type="submission" date="2019-09" db="EMBL/GenBank/DDBJ databases">
        <title>Draft genome sequence of Ginsengibacter sp. BR5-29.</title>
        <authorList>
            <person name="Im W.-T."/>
        </authorList>
    </citation>
    <scope>NUCLEOTIDE SEQUENCE [LARGE SCALE GENOMIC DNA]</scope>
    <source>
        <strain evidence="3 4">BR5-29</strain>
    </source>
</reference>
<dbReference type="PROSITE" id="PS50110">
    <property type="entry name" value="RESPONSE_REGULATORY"/>
    <property type="match status" value="1"/>
</dbReference>
<feature type="domain" description="Response regulatory" evidence="2">
    <location>
        <begin position="17"/>
        <end position="138"/>
    </location>
</feature>
<organism evidence="3 4">
    <name type="scientific">Ginsengibacter hankyongi</name>
    <dbReference type="NCBI Taxonomy" id="2607284"/>
    <lineage>
        <taxon>Bacteria</taxon>
        <taxon>Pseudomonadati</taxon>
        <taxon>Bacteroidota</taxon>
        <taxon>Chitinophagia</taxon>
        <taxon>Chitinophagales</taxon>
        <taxon>Chitinophagaceae</taxon>
        <taxon>Ginsengibacter</taxon>
    </lineage>
</organism>
<evidence type="ECO:0000313" key="4">
    <source>
        <dbReference type="Proteomes" id="UP000326903"/>
    </source>
</evidence>
<dbReference type="RefSeq" id="WP_150415094.1">
    <property type="nucleotide sequence ID" value="NZ_VYQF01000003.1"/>
</dbReference>
<proteinExistence type="predicted"/>
<sequence>MKEQHAGISPVTSPSKFILLGEDDIDDQEILEEVFLKADASLQLQFFNNGRKVISHLETPGDHLPCLIVLDYNMPELNGADILKILSFDKRLEAIPKIIWSTSDAPVYRSLCFGYGATDYLVKPSKISALEDMVKYMLSLC</sequence>
<evidence type="ECO:0000313" key="3">
    <source>
        <dbReference type="EMBL" id="KAA9038419.1"/>
    </source>
</evidence>
<dbReference type="InterPro" id="IPR052893">
    <property type="entry name" value="TCS_response_regulator"/>
</dbReference>
<dbReference type="InterPro" id="IPR001789">
    <property type="entry name" value="Sig_transdc_resp-reg_receiver"/>
</dbReference>
<comment type="caution">
    <text evidence="3">The sequence shown here is derived from an EMBL/GenBank/DDBJ whole genome shotgun (WGS) entry which is preliminary data.</text>
</comment>
<gene>
    <name evidence="3" type="ORF">FW778_12680</name>
</gene>
<keyword evidence="1" id="KW-0597">Phosphoprotein</keyword>
<dbReference type="SMART" id="SM00448">
    <property type="entry name" value="REC"/>
    <property type="match status" value="1"/>
</dbReference>
<dbReference type="Pfam" id="PF00072">
    <property type="entry name" value="Response_reg"/>
    <property type="match status" value="1"/>
</dbReference>
<protein>
    <submittedName>
        <fullName evidence="3">Response regulator</fullName>
    </submittedName>
</protein>
<dbReference type="InterPro" id="IPR011006">
    <property type="entry name" value="CheY-like_superfamily"/>
</dbReference>
<dbReference type="EMBL" id="VYQF01000003">
    <property type="protein sequence ID" value="KAA9038419.1"/>
    <property type="molecule type" value="Genomic_DNA"/>
</dbReference>